<dbReference type="PANTHER" id="PTHR23077:SF12">
    <property type="entry name" value="PEROXISOMAL ATPASE PEX1"/>
    <property type="match status" value="1"/>
</dbReference>
<evidence type="ECO:0000256" key="5">
    <source>
        <dbReference type="ARBA" id="ARBA00022840"/>
    </source>
</evidence>
<dbReference type="Gene3D" id="1.10.8.60">
    <property type="match status" value="2"/>
</dbReference>
<dbReference type="Proteomes" id="UP000243217">
    <property type="component" value="Unassembled WGS sequence"/>
</dbReference>
<dbReference type="InterPro" id="IPR015342">
    <property type="entry name" value="PEX1-N_C-lobe"/>
</dbReference>
<evidence type="ECO:0000259" key="9">
    <source>
        <dbReference type="SMART" id="SM00382"/>
    </source>
</evidence>
<dbReference type="GO" id="GO:0005778">
    <property type="term" value="C:peroxisomal membrane"/>
    <property type="evidence" value="ECO:0007669"/>
    <property type="project" value="TreeGrafter"/>
</dbReference>
<accession>A0A1V9Y912</accession>
<dbReference type="InterPro" id="IPR003593">
    <property type="entry name" value="AAA+_ATPase"/>
</dbReference>
<evidence type="ECO:0000256" key="7">
    <source>
        <dbReference type="ARBA" id="ARBA00032509"/>
    </source>
</evidence>
<keyword evidence="4" id="KW-0378">Hydrolase</keyword>
<name>A0A1V9Y912_9STRA</name>
<dbReference type="Pfam" id="PF09262">
    <property type="entry name" value="PEX-1N"/>
    <property type="match status" value="1"/>
</dbReference>
<dbReference type="GO" id="GO:0005829">
    <property type="term" value="C:cytosol"/>
    <property type="evidence" value="ECO:0007669"/>
    <property type="project" value="TreeGrafter"/>
</dbReference>
<dbReference type="InterPro" id="IPR050168">
    <property type="entry name" value="AAA_ATPase_domain"/>
</dbReference>
<keyword evidence="5" id="KW-0067">ATP-binding</keyword>
<dbReference type="InterPro" id="IPR029067">
    <property type="entry name" value="CDC48_domain_2-like_sf"/>
</dbReference>
<evidence type="ECO:0000256" key="3">
    <source>
        <dbReference type="ARBA" id="ARBA00022741"/>
    </source>
</evidence>
<comment type="similarity">
    <text evidence="2">Belongs to the AAA ATPase family.</text>
</comment>
<dbReference type="AlphaFoldDB" id="A0A1V9Y912"/>
<dbReference type="OrthoDB" id="2187at2759"/>
<dbReference type="SUPFAM" id="SSF52540">
    <property type="entry name" value="P-loop containing nucleoside triphosphate hydrolases"/>
    <property type="match status" value="2"/>
</dbReference>
<dbReference type="Gene3D" id="3.10.330.10">
    <property type="match status" value="1"/>
</dbReference>
<evidence type="ECO:0000313" key="11">
    <source>
        <dbReference type="Proteomes" id="UP000243217"/>
    </source>
</evidence>
<dbReference type="InterPro" id="IPR003960">
    <property type="entry name" value="ATPase_AAA_CS"/>
</dbReference>
<evidence type="ECO:0000256" key="8">
    <source>
        <dbReference type="ARBA" id="ARBA00034532"/>
    </source>
</evidence>
<protein>
    <recommendedName>
        <fullName evidence="8">Peroxisomal ATPase PEX1</fullName>
    </recommendedName>
    <alternativeName>
        <fullName evidence="7">Peroxin-1</fullName>
    </alternativeName>
</protein>
<feature type="domain" description="AAA+ ATPase" evidence="9">
    <location>
        <begin position="443"/>
        <end position="614"/>
    </location>
</feature>
<dbReference type="InterPro" id="IPR027417">
    <property type="entry name" value="P-loop_NTPase"/>
</dbReference>
<evidence type="ECO:0000256" key="1">
    <source>
        <dbReference type="ARBA" id="ARBA00004370"/>
    </source>
</evidence>
<dbReference type="InterPro" id="IPR003959">
    <property type="entry name" value="ATPase_AAA_core"/>
</dbReference>
<evidence type="ECO:0000256" key="6">
    <source>
        <dbReference type="ARBA" id="ARBA00023136"/>
    </source>
</evidence>
<dbReference type="Pfam" id="PF00004">
    <property type="entry name" value="AAA"/>
    <property type="match status" value="2"/>
</dbReference>
<keyword evidence="3" id="KW-0547">Nucleotide-binding</keyword>
<dbReference type="PANTHER" id="PTHR23077">
    <property type="entry name" value="AAA-FAMILY ATPASE"/>
    <property type="match status" value="1"/>
</dbReference>
<dbReference type="GO" id="GO:0016558">
    <property type="term" value="P:protein import into peroxisome matrix"/>
    <property type="evidence" value="ECO:0007669"/>
    <property type="project" value="TreeGrafter"/>
</dbReference>
<organism evidence="10 11">
    <name type="scientific">Thraustotheca clavata</name>
    <dbReference type="NCBI Taxonomy" id="74557"/>
    <lineage>
        <taxon>Eukaryota</taxon>
        <taxon>Sar</taxon>
        <taxon>Stramenopiles</taxon>
        <taxon>Oomycota</taxon>
        <taxon>Saprolegniomycetes</taxon>
        <taxon>Saprolegniales</taxon>
        <taxon>Achlyaceae</taxon>
        <taxon>Thraustotheca</taxon>
    </lineage>
</organism>
<comment type="caution">
    <text evidence="10">The sequence shown here is derived from an EMBL/GenBank/DDBJ whole genome shotgun (WGS) entry which is preliminary data.</text>
</comment>
<dbReference type="FunFam" id="3.40.50.300:FF:000149">
    <property type="entry name" value="Nuclear valosin-containing protein-like"/>
    <property type="match status" value="1"/>
</dbReference>
<keyword evidence="11" id="KW-1185">Reference proteome</keyword>
<feature type="domain" description="AAA+ ATPase" evidence="9">
    <location>
        <begin position="738"/>
        <end position="874"/>
    </location>
</feature>
<dbReference type="SMART" id="SM00382">
    <property type="entry name" value="AAA"/>
    <property type="match status" value="2"/>
</dbReference>
<evidence type="ECO:0000313" key="10">
    <source>
        <dbReference type="EMBL" id="OQR82220.1"/>
    </source>
</evidence>
<dbReference type="SUPFAM" id="SSF54585">
    <property type="entry name" value="Cdc48 domain 2-like"/>
    <property type="match status" value="1"/>
</dbReference>
<dbReference type="GO" id="GO:0016887">
    <property type="term" value="F:ATP hydrolysis activity"/>
    <property type="evidence" value="ECO:0007669"/>
    <property type="project" value="InterPro"/>
</dbReference>
<gene>
    <name evidence="10" type="ORF">THRCLA_11042</name>
</gene>
<dbReference type="Gene3D" id="3.40.50.300">
    <property type="entry name" value="P-loop containing nucleotide triphosphate hydrolases"/>
    <property type="match status" value="2"/>
</dbReference>
<comment type="subcellular location">
    <subcellularLocation>
        <location evidence="1">Membrane</location>
    </subcellularLocation>
</comment>
<dbReference type="GO" id="GO:0005524">
    <property type="term" value="F:ATP binding"/>
    <property type="evidence" value="ECO:0007669"/>
    <property type="project" value="UniProtKB-KW"/>
</dbReference>
<evidence type="ECO:0000256" key="4">
    <source>
        <dbReference type="ARBA" id="ARBA00022801"/>
    </source>
</evidence>
<reference evidence="10 11" key="1">
    <citation type="journal article" date="2014" name="Genome Biol. Evol.">
        <title>The secreted proteins of Achlya hypogyna and Thraustotheca clavata identify the ancestral oomycete secretome and reveal gene acquisitions by horizontal gene transfer.</title>
        <authorList>
            <person name="Misner I."/>
            <person name="Blouin N."/>
            <person name="Leonard G."/>
            <person name="Richards T.A."/>
            <person name="Lane C.E."/>
        </authorList>
    </citation>
    <scope>NUCLEOTIDE SEQUENCE [LARGE SCALE GENOMIC DNA]</scope>
    <source>
        <strain evidence="10 11">ATCC 34112</strain>
    </source>
</reference>
<dbReference type="STRING" id="74557.A0A1V9Y912"/>
<dbReference type="EMBL" id="JNBS01004824">
    <property type="protein sequence ID" value="OQR82220.1"/>
    <property type="molecule type" value="Genomic_DNA"/>
</dbReference>
<proteinExistence type="inferred from homology"/>
<keyword evidence="6" id="KW-0472">Membrane</keyword>
<evidence type="ECO:0000256" key="2">
    <source>
        <dbReference type="ARBA" id="ARBA00006914"/>
    </source>
</evidence>
<dbReference type="PROSITE" id="PS00674">
    <property type="entry name" value="AAA"/>
    <property type="match status" value="1"/>
</dbReference>
<sequence>MDEGGAFLVPTVLPTTSCFVALPEPFVRMYLGHANPNLGATVLELNWHSPSGTETAFVGWVGELAASDTLEMSLEFGRCLGLVEAMERVPGLRVGVSISNAVPAVPMVHMEPCTPDDWEIIQLHAGYLENEILRQICVVKHDQVIPVRIQQHILVHLIVTLPPDVPFARLSSNCEIAIAPKSRTTDSANDESSFLASHPLMLQPLETTMPDGFVRNLSLECDEILVHPITFAQLDGNKELPIRCVCVWEDIGKETKPPVVGRLRCSAMVVPNYVAIAKDFQDKLELENCTRLRIRELKCPPLTPLSITLSVPHMDLSWQDLLIDWWSNTNEIVVEPHGIQFQLEDSPVKLALRLRNDSKDIKADAPTGAFMDYTIISSLNVPRPEDITVECVSEPIAKAVAPKQSPLMWPAIQEQLKGIETFTNPIVSRSHAAARMLLGTYTPPGSVLLWGPRGVGKSTLLHIFEQKLRKSHSILCETVIVPCRDLRGLKMNTVKSKLQEAFDRALHFAPCVILLDDIDALIPPEAEDGSNMNEQARRLAEHLAELMKHVRAVQSAYAKQLHAIVHRADSLQIVHASTKKSVAVVATSRDAQGIHPYLRTCGLFDRPLELSLPDAHAREQILQALWKQKCLDNDEPTDLQLTAHKTEGFSPRDLHHVVDRALHQYTIQKRQRPDSSSMELMAGLTDFTPAALRGVDLFKSTIHWSDVGGLHEVRNTLKETLELPTMYMKLYRAAPLKLPSGVLLYGPPGCGKTMLANAVASECGLNFISVKGPEVLNKYIGASEQAVRDLFTRAAAAAPSVLFLDEFDAIAPRRGADNTGVTDRVVNQLLTFLDGVESRQGVYVMAATSRPDMIDPALLRPGRLDKSLYCGFPTAPERLDILRAVGRKMELAADARDYLAVVSTQSELYTGADLQAILYTAQLEAVHETLPYTSNPSTDWELEMKDERHVNYR</sequence>